<dbReference type="OrthoDB" id="5082066at2"/>
<feature type="domain" description="ABC3 transporter permease C-terminal" evidence="7">
    <location>
        <begin position="80"/>
        <end position="193"/>
    </location>
</feature>
<dbReference type="AlphaFoldDB" id="A0A0F0K8N4"/>
<evidence type="ECO:0000256" key="1">
    <source>
        <dbReference type="ARBA" id="ARBA00004651"/>
    </source>
</evidence>
<feature type="transmembrane region" description="Helical" evidence="6">
    <location>
        <begin position="20"/>
        <end position="42"/>
    </location>
</feature>
<gene>
    <name evidence="8" type="ORF">RL72_03617</name>
</gene>
<dbReference type="RefSeq" id="WP_045252259.1">
    <property type="nucleotide sequence ID" value="NZ_CP099706.1"/>
</dbReference>
<evidence type="ECO:0000313" key="8">
    <source>
        <dbReference type="EMBL" id="KJL17372.1"/>
    </source>
</evidence>
<feature type="transmembrane region" description="Helical" evidence="6">
    <location>
        <begin position="301"/>
        <end position="322"/>
    </location>
</feature>
<dbReference type="InterPro" id="IPR003838">
    <property type="entry name" value="ABC3_permease_C"/>
</dbReference>
<keyword evidence="2" id="KW-1003">Cell membrane</keyword>
<comment type="subcellular location">
    <subcellularLocation>
        <location evidence="1">Cell membrane</location>
        <topology evidence="1">Multi-pass membrane protein</topology>
    </subcellularLocation>
</comment>
<evidence type="ECO:0000256" key="5">
    <source>
        <dbReference type="ARBA" id="ARBA00023136"/>
    </source>
</evidence>
<keyword evidence="5 6" id="KW-0472">Membrane</keyword>
<name>A0A0F0K8N4_9MICO</name>
<feature type="transmembrane region" description="Helical" evidence="6">
    <location>
        <begin position="170"/>
        <end position="192"/>
    </location>
</feature>
<accession>A0A0F0K8N4</accession>
<feature type="transmembrane region" description="Helical" evidence="6">
    <location>
        <begin position="126"/>
        <end position="150"/>
    </location>
</feature>
<feature type="transmembrane region" description="Helical" evidence="6">
    <location>
        <begin position="250"/>
        <end position="272"/>
    </location>
</feature>
<evidence type="ECO:0000259" key="7">
    <source>
        <dbReference type="Pfam" id="PF02687"/>
    </source>
</evidence>
<dbReference type="Pfam" id="PF02687">
    <property type="entry name" value="FtsX"/>
    <property type="match status" value="2"/>
</dbReference>
<proteinExistence type="predicted"/>
<keyword evidence="3 6" id="KW-0812">Transmembrane</keyword>
<dbReference type="Proteomes" id="UP000033448">
    <property type="component" value="Unassembled WGS sequence"/>
</dbReference>
<comment type="caution">
    <text evidence="8">The sequence shown here is derived from an EMBL/GenBank/DDBJ whole genome shotgun (WGS) entry which is preliminary data.</text>
</comment>
<feature type="transmembrane region" description="Helical" evidence="6">
    <location>
        <begin position="218"/>
        <end position="238"/>
    </location>
</feature>
<dbReference type="PATRIC" id="fig|582680.7.peg.3674"/>
<evidence type="ECO:0000313" key="9">
    <source>
        <dbReference type="Proteomes" id="UP000033448"/>
    </source>
</evidence>
<evidence type="ECO:0000256" key="6">
    <source>
        <dbReference type="SAM" id="Phobius"/>
    </source>
</evidence>
<protein>
    <submittedName>
        <fullName evidence="8">FtsX-like permease family protein</fullName>
    </submittedName>
</protein>
<feature type="transmembrane region" description="Helical" evidence="6">
    <location>
        <begin position="74"/>
        <end position="94"/>
    </location>
</feature>
<keyword evidence="9" id="KW-1185">Reference proteome</keyword>
<evidence type="ECO:0000256" key="2">
    <source>
        <dbReference type="ARBA" id="ARBA00022475"/>
    </source>
</evidence>
<reference evidence="8 9" key="1">
    <citation type="submission" date="2015-02" db="EMBL/GenBank/DDBJ databases">
        <title>Draft genome sequences of ten Microbacterium spp. with emphasis on heavy metal contaminated environments.</title>
        <authorList>
            <person name="Corretto E."/>
        </authorList>
    </citation>
    <scope>NUCLEOTIDE SEQUENCE [LARGE SCALE GENOMIC DNA]</scope>
    <source>
        <strain evidence="8 9">DSM 23848</strain>
    </source>
</reference>
<dbReference type="EMBL" id="JYIT01000086">
    <property type="protein sequence ID" value="KJL17372.1"/>
    <property type="molecule type" value="Genomic_DNA"/>
</dbReference>
<feature type="transmembrane region" description="Helical" evidence="6">
    <location>
        <begin position="614"/>
        <end position="636"/>
    </location>
</feature>
<feature type="domain" description="ABC3 transporter permease C-terminal" evidence="7">
    <location>
        <begin position="526"/>
        <end position="638"/>
    </location>
</feature>
<feature type="transmembrane region" description="Helical" evidence="6">
    <location>
        <begin position="522"/>
        <end position="545"/>
    </location>
</feature>
<keyword evidence="4 6" id="KW-1133">Transmembrane helix</keyword>
<feature type="transmembrane region" description="Helical" evidence="6">
    <location>
        <begin position="566"/>
        <end position="594"/>
    </location>
</feature>
<sequence length="642" mass="67933">MSAAQQLPISVAFVRRHRSAYLGVAALLSIATVVATAEMVLFTGLASGQALRVGALSEFDARVVRAAVKASQGILQVMCFTTVVIALVLVYLGFRNMLALRRRELGQLRLAGASVLRVRVMVTGEALVFAAMVAVPSVVIGGVLAHPFYLLLQNVGVFGKSLRVDFGFPILTLIAVATGMILCSMVAAWLSLRSKQTNDVLASLTASATGTPAKRMSVVRVIVAGGSVIGLATFLIFMPDTGSENPIASIIVPLLIVFPLGALAPILVPVVARAWGWVLRPLIGGSGVLVAQRAWRDSQRFASNVLPLLVLMAVMGGFAIGAGPDQATMQASFETQLDADLIAEPATVQEADSIVARIVDEQGVDAAMRSASTTRLIEKGRADGTFLTVFNFVDLDSYRSIFDTGAKSGDFDSAGHGAVVSTREGDEVGDTVTVEAPNGNTTTLTIAAVVTSRLYTGLLIDWEMLSTLDPEVWDIRVFVKADKHAVASIAASVDDHAPTMSKKEFIDSRIALRKSNAATGNIALFGTIYGLTIVAMIQGLAASVLNRRDEFRLLNLLGISRLRTVGTLLSEALVLIVSSGVLLAGAFAFIAWRYLAQDPEQMATAFGAIPWGDIALTFVGVTCLFTLTVLVAGIIATRRAKR</sequence>
<evidence type="ECO:0000256" key="4">
    <source>
        <dbReference type="ARBA" id="ARBA00022989"/>
    </source>
</evidence>
<evidence type="ECO:0000256" key="3">
    <source>
        <dbReference type="ARBA" id="ARBA00022692"/>
    </source>
</evidence>
<dbReference type="GO" id="GO:0005886">
    <property type="term" value="C:plasma membrane"/>
    <property type="evidence" value="ECO:0007669"/>
    <property type="project" value="UniProtKB-SubCell"/>
</dbReference>
<organism evidence="8 9">
    <name type="scientific">Microbacterium azadirachtae</name>
    <dbReference type="NCBI Taxonomy" id="582680"/>
    <lineage>
        <taxon>Bacteria</taxon>
        <taxon>Bacillati</taxon>
        <taxon>Actinomycetota</taxon>
        <taxon>Actinomycetes</taxon>
        <taxon>Micrococcales</taxon>
        <taxon>Microbacteriaceae</taxon>
        <taxon>Microbacterium</taxon>
    </lineage>
</organism>